<reference evidence="1" key="1">
    <citation type="journal article" date="2023" name="Nat. Commun.">
        <title>Diploid and tetraploid genomes of Acorus and the evolution of monocots.</title>
        <authorList>
            <person name="Ma L."/>
            <person name="Liu K.W."/>
            <person name="Li Z."/>
            <person name="Hsiao Y.Y."/>
            <person name="Qi Y."/>
            <person name="Fu T."/>
            <person name="Tang G.D."/>
            <person name="Zhang D."/>
            <person name="Sun W.H."/>
            <person name="Liu D.K."/>
            <person name="Li Y."/>
            <person name="Chen G.Z."/>
            <person name="Liu X.D."/>
            <person name="Liao X.Y."/>
            <person name="Jiang Y.T."/>
            <person name="Yu X."/>
            <person name="Hao Y."/>
            <person name="Huang J."/>
            <person name="Zhao X.W."/>
            <person name="Ke S."/>
            <person name="Chen Y.Y."/>
            <person name="Wu W.L."/>
            <person name="Hsu J.L."/>
            <person name="Lin Y.F."/>
            <person name="Huang M.D."/>
            <person name="Li C.Y."/>
            <person name="Huang L."/>
            <person name="Wang Z.W."/>
            <person name="Zhao X."/>
            <person name="Zhong W.Y."/>
            <person name="Peng D.H."/>
            <person name="Ahmad S."/>
            <person name="Lan S."/>
            <person name="Zhang J.S."/>
            <person name="Tsai W.C."/>
            <person name="Van de Peer Y."/>
            <person name="Liu Z.J."/>
        </authorList>
    </citation>
    <scope>NUCLEOTIDE SEQUENCE</scope>
    <source>
        <strain evidence="1">CP</strain>
    </source>
</reference>
<dbReference type="Proteomes" id="UP001180020">
    <property type="component" value="Unassembled WGS sequence"/>
</dbReference>
<gene>
    <name evidence="1" type="ORF">QJS10_CPB13g00589</name>
</gene>
<dbReference type="EMBL" id="JAUJYO010000013">
    <property type="protein sequence ID" value="KAK1300779.1"/>
    <property type="molecule type" value="Genomic_DNA"/>
</dbReference>
<evidence type="ECO:0000313" key="1">
    <source>
        <dbReference type="EMBL" id="KAK1300779.1"/>
    </source>
</evidence>
<dbReference type="AlphaFoldDB" id="A0AAV9DIB3"/>
<protein>
    <submittedName>
        <fullName evidence="1">Uncharacterized protein</fullName>
    </submittedName>
</protein>
<reference evidence="1" key="2">
    <citation type="submission" date="2023-06" db="EMBL/GenBank/DDBJ databases">
        <authorList>
            <person name="Ma L."/>
            <person name="Liu K.-W."/>
            <person name="Li Z."/>
            <person name="Hsiao Y.-Y."/>
            <person name="Qi Y."/>
            <person name="Fu T."/>
            <person name="Tang G."/>
            <person name="Zhang D."/>
            <person name="Sun W.-H."/>
            <person name="Liu D.-K."/>
            <person name="Li Y."/>
            <person name="Chen G.-Z."/>
            <person name="Liu X.-D."/>
            <person name="Liao X.-Y."/>
            <person name="Jiang Y.-T."/>
            <person name="Yu X."/>
            <person name="Hao Y."/>
            <person name="Huang J."/>
            <person name="Zhao X.-W."/>
            <person name="Ke S."/>
            <person name="Chen Y.-Y."/>
            <person name="Wu W.-L."/>
            <person name="Hsu J.-L."/>
            <person name="Lin Y.-F."/>
            <person name="Huang M.-D."/>
            <person name="Li C.-Y."/>
            <person name="Huang L."/>
            <person name="Wang Z.-W."/>
            <person name="Zhao X."/>
            <person name="Zhong W.-Y."/>
            <person name="Peng D.-H."/>
            <person name="Ahmad S."/>
            <person name="Lan S."/>
            <person name="Zhang J.-S."/>
            <person name="Tsai W.-C."/>
            <person name="Van De Peer Y."/>
            <person name="Liu Z.-J."/>
        </authorList>
    </citation>
    <scope>NUCLEOTIDE SEQUENCE</scope>
    <source>
        <strain evidence="1">CP</strain>
        <tissue evidence="1">Leaves</tissue>
    </source>
</reference>
<name>A0AAV9DIB3_ACOCL</name>
<proteinExistence type="predicted"/>
<keyword evidence="2" id="KW-1185">Reference proteome</keyword>
<accession>A0AAV9DIB3</accession>
<sequence>MPYMGSSRAVEDPVFRAAFDKVNQLKWEQVVLIFARIVRRNNIQGTSFLGCQFSVKIWEMVV</sequence>
<evidence type="ECO:0000313" key="2">
    <source>
        <dbReference type="Proteomes" id="UP001180020"/>
    </source>
</evidence>
<comment type="caution">
    <text evidence="1">The sequence shown here is derived from an EMBL/GenBank/DDBJ whole genome shotgun (WGS) entry which is preliminary data.</text>
</comment>
<organism evidence="1 2">
    <name type="scientific">Acorus calamus</name>
    <name type="common">Sweet flag</name>
    <dbReference type="NCBI Taxonomy" id="4465"/>
    <lineage>
        <taxon>Eukaryota</taxon>
        <taxon>Viridiplantae</taxon>
        <taxon>Streptophyta</taxon>
        <taxon>Embryophyta</taxon>
        <taxon>Tracheophyta</taxon>
        <taxon>Spermatophyta</taxon>
        <taxon>Magnoliopsida</taxon>
        <taxon>Liliopsida</taxon>
        <taxon>Acoraceae</taxon>
        <taxon>Acorus</taxon>
    </lineage>
</organism>